<accession>A0A8G2BVI4</accession>
<comment type="caution">
    <text evidence="2">The sequence shown here is derived from an EMBL/GenBank/DDBJ whole genome shotgun (WGS) entry which is preliminary data.</text>
</comment>
<dbReference type="InterPro" id="IPR001296">
    <property type="entry name" value="Glyco_trans_1"/>
</dbReference>
<organism evidence="2 3">
    <name type="scientific">Parabacteroides chinchillae</name>
    <dbReference type="NCBI Taxonomy" id="871327"/>
    <lineage>
        <taxon>Bacteria</taxon>
        <taxon>Pseudomonadati</taxon>
        <taxon>Bacteroidota</taxon>
        <taxon>Bacteroidia</taxon>
        <taxon>Bacteroidales</taxon>
        <taxon>Tannerellaceae</taxon>
        <taxon>Parabacteroides</taxon>
    </lineage>
</organism>
<proteinExistence type="predicted"/>
<sequence>MHLGVILPHTKLYGGVKRFLELGNIFIEKGHSFTVYTPDGASPTWFNFKGETKPFSMLTEDSIDALFTTEVKFIEQLTTANARRRILYHVRITENLKPFLKHGGVEIFACSSNIYLHDKKKYGIEAFKALGGVDTSNYKAKESYAVKDRPFVVMAYGRLAERVKGTKYVVRACEKLYKKGYNIRMLLFDTAISEKAQELINNFTASVPFDFIQNHPFDKNSEIFNKADLFVAAERHAGWSNTVSEAMACALPVIATQAGTKDLLIDGETGLLTKRYTFLFRRKIKKLIEDEALRQQLGQNAYRHVKNFDWHALADRIISHLEGTTGV</sequence>
<keyword evidence="3" id="KW-1185">Reference proteome</keyword>
<dbReference type="RefSeq" id="WP_099464712.1">
    <property type="nucleotide sequence ID" value="NZ_FNVS01000005.1"/>
</dbReference>
<evidence type="ECO:0000313" key="2">
    <source>
        <dbReference type="EMBL" id="SEF72819.1"/>
    </source>
</evidence>
<dbReference type="PANTHER" id="PTHR12526:SF630">
    <property type="entry name" value="GLYCOSYLTRANSFERASE"/>
    <property type="match status" value="1"/>
</dbReference>
<dbReference type="Proteomes" id="UP000236725">
    <property type="component" value="Unassembled WGS sequence"/>
</dbReference>
<dbReference type="Gene3D" id="3.40.50.2000">
    <property type="entry name" value="Glycogen Phosphorylase B"/>
    <property type="match status" value="2"/>
</dbReference>
<dbReference type="SUPFAM" id="SSF53756">
    <property type="entry name" value="UDP-Glycosyltransferase/glycogen phosphorylase"/>
    <property type="match status" value="1"/>
</dbReference>
<evidence type="ECO:0000313" key="3">
    <source>
        <dbReference type="Proteomes" id="UP000236725"/>
    </source>
</evidence>
<keyword evidence="2" id="KW-0808">Transferase</keyword>
<dbReference type="CDD" id="cd03801">
    <property type="entry name" value="GT4_PimA-like"/>
    <property type="match status" value="1"/>
</dbReference>
<dbReference type="AlphaFoldDB" id="A0A8G2BVI4"/>
<dbReference type="Pfam" id="PF00534">
    <property type="entry name" value="Glycos_transf_1"/>
    <property type="match status" value="1"/>
</dbReference>
<dbReference type="GO" id="GO:0016757">
    <property type="term" value="F:glycosyltransferase activity"/>
    <property type="evidence" value="ECO:0007669"/>
    <property type="project" value="InterPro"/>
</dbReference>
<protein>
    <submittedName>
        <fullName evidence="2">Glycosyl transferases group 1</fullName>
    </submittedName>
</protein>
<name>A0A8G2BVI4_9BACT</name>
<dbReference type="PANTHER" id="PTHR12526">
    <property type="entry name" value="GLYCOSYLTRANSFERASE"/>
    <property type="match status" value="1"/>
</dbReference>
<feature type="domain" description="Glycosyl transferase family 1" evidence="1">
    <location>
        <begin position="140"/>
        <end position="303"/>
    </location>
</feature>
<dbReference type="EMBL" id="FNVS01000005">
    <property type="protein sequence ID" value="SEF72819.1"/>
    <property type="molecule type" value="Genomic_DNA"/>
</dbReference>
<reference evidence="2 3" key="1">
    <citation type="submission" date="2016-10" db="EMBL/GenBank/DDBJ databases">
        <authorList>
            <person name="Varghese N."/>
            <person name="Submissions S."/>
        </authorList>
    </citation>
    <scope>NUCLEOTIDE SEQUENCE [LARGE SCALE GENOMIC DNA]</scope>
    <source>
        <strain evidence="2 3">DSM 29073</strain>
    </source>
</reference>
<gene>
    <name evidence="2" type="ORF">SAMN05444001_105160</name>
</gene>
<evidence type="ECO:0000259" key="1">
    <source>
        <dbReference type="Pfam" id="PF00534"/>
    </source>
</evidence>